<reference evidence="2" key="1">
    <citation type="submission" date="2020-02" db="EMBL/GenBank/DDBJ databases">
        <authorList>
            <person name="Meier V. D."/>
        </authorList>
    </citation>
    <scope>NUCLEOTIDE SEQUENCE</scope>
    <source>
        <strain evidence="2">AVDCRST_MAG11</strain>
    </source>
</reference>
<feature type="compositionally biased region" description="Basic residues" evidence="1">
    <location>
        <begin position="503"/>
        <end position="525"/>
    </location>
</feature>
<feature type="region of interest" description="Disordered" evidence="1">
    <location>
        <begin position="182"/>
        <end position="214"/>
    </location>
</feature>
<feature type="compositionally biased region" description="Basic residues" evidence="1">
    <location>
        <begin position="260"/>
        <end position="274"/>
    </location>
</feature>
<feature type="compositionally biased region" description="Basic and acidic residues" evidence="1">
    <location>
        <begin position="35"/>
        <end position="68"/>
    </location>
</feature>
<evidence type="ECO:0000256" key="1">
    <source>
        <dbReference type="SAM" id="MobiDB-lite"/>
    </source>
</evidence>
<feature type="region of interest" description="Disordered" evidence="1">
    <location>
        <begin position="1"/>
        <end position="68"/>
    </location>
</feature>
<feature type="region of interest" description="Disordered" evidence="1">
    <location>
        <begin position="458"/>
        <end position="577"/>
    </location>
</feature>
<feature type="region of interest" description="Disordered" evidence="1">
    <location>
        <begin position="85"/>
        <end position="116"/>
    </location>
</feature>
<dbReference type="AlphaFoldDB" id="A0A6J4K613"/>
<proteinExistence type="predicted"/>
<feature type="region of interest" description="Disordered" evidence="1">
    <location>
        <begin position="252"/>
        <end position="330"/>
    </location>
</feature>
<feature type="compositionally biased region" description="Gly residues" evidence="1">
    <location>
        <begin position="10"/>
        <end position="22"/>
    </location>
</feature>
<evidence type="ECO:0000313" key="2">
    <source>
        <dbReference type="EMBL" id="CAA9296412.1"/>
    </source>
</evidence>
<accession>A0A6J4K613</accession>
<feature type="compositionally biased region" description="Basic residues" evidence="1">
    <location>
        <begin position="203"/>
        <end position="214"/>
    </location>
</feature>
<feature type="compositionally biased region" description="Basic and acidic residues" evidence="1">
    <location>
        <begin position="527"/>
        <end position="547"/>
    </location>
</feature>
<feature type="compositionally biased region" description="Basic residues" evidence="1">
    <location>
        <begin position="418"/>
        <end position="433"/>
    </location>
</feature>
<organism evidence="2">
    <name type="scientific">uncultured Gemmatimonadaceae bacterium</name>
    <dbReference type="NCBI Taxonomy" id="246130"/>
    <lineage>
        <taxon>Bacteria</taxon>
        <taxon>Pseudomonadati</taxon>
        <taxon>Gemmatimonadota</taxon>
        <taxon>Gemmatimonadia</taxon>
        <taxon>Gemmatimonadales</taxon>
        <taxon>Gemmatimonadaceae</taxon>
        <taxon>environmental samples</taxon>
    </lineage>
</organism>
<feature type="compositionally biased region" description="Low complexity" evidence="1">
    <location>
        <begin position="304"/>
        <end position="330"/>
    </location>
</feature>
<feature type="compositionally biased region" description="Basic residues" evidence="1">
    <location>
        <begin position="548"/>
        <end position="561"/>
    </location>
</feature>
<feature type="compositionally biased region" description="Basic and acidic residues" evidence="1">
    <location>
        <begin position="155"/>
        <end position="164"/>
    </location>
</feature>
<feature type="non-terminal residue" evidence="2">
    <location>
        <position position="601"/>
    </location>
</feature>
<gene>
    <name evidence="2" type="ORF">AVDCRST_MAG11-521</name>
</gene>
<feature type="compositionally biased region" description="Low complexity" evidence="1">
    <location>
        <begin position="394"/>
        <end position="412"/>
    </location>
</feature>
<protein>
    <submittedName>
        <fullName evidence="2">Uncharacterized protein</fullName>
    </submittedName>
</protein>
<feature type="non-terminal residue" evidence="2">
    <location>
        <position position="1"/>
    </location>
</feature>
<feature type="region of interest" description="Disordered" evidence="1">
    <location>
        <begin position="134"/>
        <end position="164"/>
    </location>
</feature>
<name>A0A6J4K613_9BACT</name>
<feature type="compositionally biased region" description="Basic residues" evidence="1">
    <location>
        <begin position="86"/>
        <end position="103"/>
    </location>
</feature>
<sequence>RRHGRRARAPGGGGGRGVGGGRAAAPQRRRLRRPALHEPRGVRLREAHLGDRRDHADRGPAGEPELRPGHRAAAVLLLPVVPGVQPRRHAGRRARRRARRGAGGHRVGGAGAARHRRALRAADRPGALARARAAARVGRGGAPARERVRRGGRAARHDRGAQRGELHARVVERADHRVAERRALGAAPRGQPRRDAHRVPAAARRRGARRARARCPRRGVRGGVRVGARDVGLGDAHVRPVLGGLDRGVRGARVAGGGARRPRRRRRRARRGGAVHRGAGAREPGRRVPPRAVGAGVRPRRPRAGPAWRGQPPAAGVPPGRAPGELPPGVGLRRAGRRVVLALAGGRAAAAVARGVGRPGARPHRAGRRVVRQVRDPLQRPGLAQRDVRAVRVPPLGRGRAPGAARGAPVGPVGAGGARRRPGGGRGHGRIRARCQPPIPDRPARRCAVLRRRRVAHRPERAAAARPALGVRLDRPRAAADGGGATQPGVRRRQPLPGPAGGRRARAVRPTRGRRGRPRVRHALRRAAGDVRQRREADRGRVLEARPRRGGRRVPPPRHQRLPREGRGPRLARPGELGVAVRAALRQRDDARHPVHRAGAV</sequence>
<dbReference type="EMBL" id="CADCTU010000114">
    <property type="protein sequence ID" value="CAA9296412.1"/>
    <property type="molecule type" value="Genomic_DNA"/>
</dbReference>
<feature type="region of interest" description="Disordered" evidence="1">
    <location>
        <begin position="394"/>
        <end position="440"/>
    </location>
</feature>